<keyword evidence="3" id="KW-1185">Reference proteome</keyword>
<feature type="domain" description="YgjP-like metallopeptidase" evidence="1">
    <location>
        <begin position="28"/>
        <end position="232"/>
    </location>
</feature>
<accession>A0ABT3GHC2</accession>
<evidence type="ECO:0000313" key="2">
    <source>
        <dbReference type="EMBL" id="MCW1922668.1"/>
    </source>
</evidence>
<dbReference type="Pfam" id="PF01863">
    <property type="entry name" value="YgjP-like"/>
    <property type="match status" value="1"/>
</dbReference>
<dbReference type="Gene3D" id="3.30.2010.10">
    <property type="entry name" value="Metalloproteases ('zincins'), catalytic domain"/>
    <property type="match status" value="1"/>
</dbReference>
<dbReference type="Proteomes" id="UP001320876">
    <property type="component" value="Unassembled WGS sequence"/>
</dbReference>
<organism evidence="2 3">
    <name type="scientific">Luteolibacter arcticus</name>
    <dbReference type="NCBI Taxonomy" id="1581411"/>
    <lineage>
        <taxon>Bacteria</taxon>
        <taxon>Pseudomonadati</taxon>
        <taxon>Verrucomicrobiota</taxon>
        <taxon>Verrucomicrobiia</taxon>
        <taxon>Verrucomicrobiales</taxon>
        <taxon>Verrucomicrobiaceae</taxon>
        <taxon>Luteolibacter</taxon>
    </lineage>
</organism>
<dbReference type="CDD" id="cd07344">
    <property type="entry name" value="M48_yhfN_like"/>
    <property type="match status" value="1"/>
</dbReference>
<sequence length="242" mass="27932">MSIEPHQIVVSGIPVKIERKRIKNLHLGVYPPDGRVRVAAPLAVGDEAVRLAIIGRLGWIKRQRAAFGGQERQSPRQMVGGESHYFLGRRLRLRVIPEDASPRIALKGRTILELRIRPDAGQEERQKVLNAWYRARLRERLPAILAQWQSVLGVQASDWGIKRMKTKWGSCNPVARRIWLNLELAKKPEICLHYLVCHELAHLIEPSHNDRFVAVMDRAMPQWRTHRKTLNTSPLAHETWEY</sequence>
<evidence type="ECO:0000313" key="3">
    <source>
        <dbReference type="Proteomes" id="UP001320876"/>
    </source>
</evidence>
<proteinExistence type="predicted"/>
<protein>
    <submittedName>
        <fullName evidence="2">M48 family metallopeptidase</fullName>
    </submittedName>
</protein>
<gene>
    <name evidence="2" type="ORF">OKA05_08885</name>
</gene>
<dbReference type="InterPro" id="IPR053136">
    <property type="entry name" value="UTP_pyrophosphatase-like"/>
</dbReference>
<dbReference type="EMBL" id="JAPDDT010000003">
    <property type="protein sequence ID" value="MCW1922668.1"/>
    <property type="molecule type" value="Genomic_DNA"/>
</dbReference>
<reference evidence="2 3" key="1">
    <citation type="submission" date="2022-10" db="EMBL/GenBank/DDBJ databases">
        <title>Luteolibacter arcticus strain CCTCC AB 2014275, whole genome shotgun sequencing project.</title>
        <authorList>
            <person name="Zhao G."/>
            <person name="Shen L."/>
        </authorList>
    </citation>
    <scope>NUCLEOTIDE SEQUENCE [LARGE SCALE GENOMIC DNA]</scope>
    <source>
        <strain evidence="2 3">CCTCC AB 2014275</strain>
    </source>
</reference>
<dbReference type="InterPro" id="IPR002725">
    <property type="entry name" value="YgjP-like_metallopeptidase"/>
</dbReference>
<evidence type="ECO:0000259" key="1">
    <source>
        <dbReference type="Pfam" id="PF01863"/>
    </source>
</evidence>
<dbReference type="PANTHER" id="PTHR30399:SF1">
    <property type="entry name" value="UTP PYROPHOSPHATASE"/>
    <property type="match status" value="1"/>
</dbReference>
<dbReference type="PANTHER" id="PTHR30399">
    <property type="entry name" value="UNCHARACTERIZED PROTEIN YGJP"/>
    <property type="match status" value="1"/>
</dbReference>
<name>A0ABT3GHC2_9BACT</name>
<comment type="caution">
    <text evidence="2">The sequence shown here is derived from an EMBL/GenBank/DDBJ whole genome shotgun (WGS) entry which is preliminary data.</text>
</comment>
<dbReference type="RefSeq" id="WP_264486776.1">
    <property type="nucleotide sequence ID" value="NZ_JAPDDT010000003.1"/>
</dbReference>